<evidence type="ECO:0000256" key="1">
    <source>
        <dbReference type="ARBA" id="ARBA00007796"/>
    </source>
</evidence>
<evidence type="ECO:0000256" key="2">
    <source>
        <dbReference type="ARBA" id="ARBA00023054"/>
    </source>
</evidence>
<comment type="caution">
    <text evidence="8">The sequence shown here is derived from an EMBL/GenBank/DDBJ whole genome shotgun (WGS) entry which is preliminary data.</text>
</comment>
<dbReference type="GO" id="GO:0004860">
    <property type="term" value="F:protein kinase inhibitor activity"/>
    <property type="evidence" value="ECO:0007669"/>
    <property type="project" value="TreeGrafter"/>
</dbReference>
<evidence type="ECO:0000313" key="13">
    <source>
        <dbReference type="Proteomes" id="UP000663872"/>
    </source>
</evidence>
<evidence type="ECO:0000313" key="14">
    <source>
        <dbReference type="Proteomes" id="UP000663873"/>
    </source>
</evidence>
<organism evidence="8 13">
    <name type="scientific">Rotaria socialis</name>
    <dbReference type="NCBI Taxonomy" id="392032"/>
    <lineage>
        <taxon>Eukaryota</taxon>
        <taxon>Metazoa</taxon>
        <taxon>Spiralia</taxon>
        <taxon>Gnathifera</taxon>
        <taxon>Rotifera</taxon>
        <taxon>Eurotatoria</taxon>
        <taxon>Bdelloidea</taxon>
        <taxon>Philodinida</taxon>
        <taxon>Philodinidae</taxon>
        <taxon>Rotaria</taxon>
    </lineage>
</organism>
<evidence type="ECO:0000313" key="9">
    <source>
        <dbReference type="EMBL" id="CAF4168804.1"/>
    </source>
</evidence>
<gene>
    <name evidence="6" type="ORF">FME351_LOCUS6549</name>
    <name evidence="8" type="ORF">GRG538_LOCUS27842</name>
    <name evidence="10" type="ORF">HFQ381_LOCUS15330</name>
    <name evidence="7" type="ORF">LUA448_LOCUS15852</name>
    <name evidence="12" type="ORF">QYT958_LOCUS9044</name>
    <name evidence="5" type="ORF">TIS948_LOCUS13240</name>
    <name evidence="11" type="ORF">TSG867_LOCUS17259</name>
    <name evidence="9" type="ORF">UJA718_LOCUS4559</name>
</gene>
<evidence type="ECO:0008006" key="15">
    <source>
        <dbReference type="Google" id="ProtNLM"/>
    </source>
</evidence>
<dbReference type="EMBL" id="CAJNYU010000551">
    <property type="protein sequence ID" value="CAF3373284.1"/>
    <property type="molecule type" value="Genomic_DNA"/>
</dbReference>
<protein>
    <recommendedName>
        <fullName evidence="15">SH3 domain-binding protein 5-like protein</fullName>
    </recommendedName>
</protein>
<dbReference type="GO" id="GO:0035556">
    <property type="term" value="P:intracellular signal transduction"/>
    <property type="evidence" value="ECO:0007669"/>
    <property type="project" value="InterPro"/>
</dbReference>
<sequence>MSDSSKIIESDNVHSNEANDEPLDPRIQIELERANAATSEINNLESQLDNAQKLFQISFSHCKQRLANLAKTLGRCVERGRPYYDAVQQAEQARLETGRAAQEYQNSVELHCVAKENLAAAENQLSKSEDNATWQECMNHLTMKVTQIEQDKMRYEQIHEEKSKLYQEYEQQRIKLRHSLTRVIIKSKPYFDAKFKAENELKNQKCRIEDVQNAIIKAKRTYRAALNSLEQISDEIHTKRKNQILLQLPLREPGVGAETPDEFIELPKIEFPKINLSNQSSEHDLSKSMNSMSVNTSTDCIYRSSNINLSTNISPLTNKKFEDHCRTQMIASVNNGNDQRMKKQIIPSRSVRIKSTRIHKPNEAPLLSHLFGTYKFHSDPNLNASTK</sequence>
<dbReference type="EMBL" id="CAJNXB010002053">
    <property type="protein sequence ID" value="CAF3213190.1"/>
    <property type="molecule type" value="Genomic_DNA"/>
</dbReference>
<dbReference type="Pfam" id="PF05276">
    <property type="entry name" value="SH3BP5"/>
    <property type="match status" value="1"/>
</dbReference>
<dbReference type="PANTHER" id="PTHR19423">
    <property type="entry name" value="SH3 DOMAIN-BINDING PROTEIN 5"/>
    <property type="match status" value="1"/>
</dbReference>
<dbReference type="Proteomes" id="UP000663851">
    <property type="component" value="Unassembled WGS sequence"/>
</dbReference>
<feature type="coiled-coil region" evidence="3">
    <location>
        <begin position="152"/>
        <end position="221"/>
    </location>
</feature>
<name>A0A818TYY8_9BILA</name>
<dbReference type="Proteomes" id="UP000663869">
    <property type="component" value="Unassembled WGS sequence"/>
</dbReference>
<dbReference type="PANTHER" id="PTHR19423:SF1">
    <property type="entry name" value="SH3 DOMAIN-BINDING PROTEIN 5"/>
    <property type="match status" value="1"/>
</dbReference>
<dbReference type="EMBL" id="CAJOBQ010001093">
    <property type="protein sequence ID" value="CAF4454440.1"/>
    <property type="molecule type" value="Genomic_DNA"/>
</dbReference>
<dbReference type="Proteomes" id="UP000663833">
    <property type="component" value="Unassembled WGS sequence"/>
</dbReference>
<dbReference type="EMBL" id="CAJNYD010001924">
    <property type="protein sequence ID" value="CAF3381917.1"/>
    <property type="molecule type" value="Genomic_DNA"/>
</dbReference>
<proteinExistence type="inferred from homology"/>
<evidence type="ECO:0000256" key="3">
    <source>
        <dbReference type="SAM" id="Coils"/>
    </source>
</evidence>
<dbReference type="OrthoDB" id="446789at2759"/>
<feature type="compositionally biased region" description="Basic and acidic residues" evidence="4">
    <location>
        <begin position="1"/>
        <end position="14"/>
    </location>
</feature>
<dbReference type="Proteomes" id="UP000663862">
    <property type="component" value="Unassembled WGS sequence"/>
</dbReference>
<evidence type="ECO:0000313" key="8">
    <source>
        <dbReference type="EMBL" id="CAF3693403.1"/>
    </source>
</evidence>
<evidence type="ECO:0000313" key="7">
    <source>
        <dbReference type="EMBL" id="CAF3381917.1"/>
    </source>
</evidence>
<keyword evidence="2 3" id="KW-0175">Coiled coil</keyword>
<dbReference type="Proteomes" id="UP000663872">
    <property type="component" value="Unassembled WGS sequence"/>
</dbReference>
<evidence type="ECO:0000313" key="12">
    <source>
        <dbReference type="EMBL" id="CAF4562008.1"/>
    </source>
</evidence>
<dbReference type="EMBL" id="CAJOBO010001036">
    <property type="protein sequence ID" value="CAF4329068.1"/>
    <property type="molecule type" value="Genomic_DNA"/>
</dbReference>
<evidence type="ECO:0000313" key="11">
    <source>
        <dbReference type="EMBL" id="CAF4454440.1"/>
    </source>
</evidence>
<evidence type="ECO:0000313" key="5">
    <source>
        <dbReference type="EMBL" id="CAF3213190.1"/>
    </source>
</evidence>
<evidence type="ECO:0000256" key="4">
    <source>
        <dbReference type="SAM" id="MobiDB-lite"/>
    </source>
</evidence>
<evidence type="ECO:0000313" key="10">
    <source>
        <dbReference type="EMBL" id="CAF4329068.1"/>
    </source>
</evidence>
<reference evidence="8" key="1">
    <citation type="submission" date="2021-02" db="EMBL/GenBank/DDBJ databases">
        <authorList>
            <person name="Nowell W R."/>
        </authorList>
    </citation>
    <scope>NUCLEOTIDE SEQUENCE</scope>
</reference>
<accession>A0A818TYY8</accession>
<dbReference type="EMBL" id="CAJOBR010000936">
    <property type="protein sequence ID" value="CAF4562008.1"/>
    <property type="molecule type" value="Genomic_DNA"/>
</dbReference>
<dbReference type="EMBL" id="CAJNYT010004822">
    <property type="protein sequence ID" value="CAF3693403.1"/>
    <property type="molecule type" value="Genomic_DNA"/>
</dbReference>
<evidence type="ECO:0000313" key="6">
    <source>
        <dbReference type="EMBL" id="CAF3373284.1"/>
    </source>
</evidence>
<dbReference type="AlphaFoldDB" id="A0A818TYY8"/>
<dbReference type="GO" id="GO:0005737">
    <property type="term" value="C:cytoplasm"/>
    <property type="evidence" value="ECO:0007669"/>
    <property type="project" value="TreeGrafter"/>
</dbReference>
<dbReference type="InterPro" id="IPR007940">
    <property type="entry name" value="SH3BP5"/>
</dbReference>
<dbReference type="EMBL" id="CAJOBP010000370">
    <property type="protein sequence ID" value="CAF4168804.1"/>
    <property type="molecule type" value="Genomic_DNA"/>
</dbReference>
<comment type="similarity">
    <text evidence="1">Belongs to the SH3BP5 family.</text>
</comment>
<dbReference type="Proteomes" id="UP000663873">
    <property type="component" value="Unassembled WGS sequence"/>
</dbReference>
<keyword evidence="14" id="KW-1185">Reference proteome</keyword>
<feature type="coiled-coil region" evidence="3">
    <location>
        <begin position="27"/>
        <end position="54"/>
    </location>
</feature>
<feature type="region of interest" description="Disordered" evidence="4">
    <location>
        <begin position="1"/>
        <end position="23"/>
    </location>
</feature>
<dbReference type="Proteomes" id="UP000663825">
    <property type="component" value="Unassembled WGS sequence"/>
</dbReference>
<dbReference type="Proteomes" id="UP000663848">
    <property type="component" value="Unassembled WGS sequence"/>
</dbReference>